<dbReference type="PROSITE" id="PS51257">
    <property type="entry name" value="PROKAR_LIPOPROTEIN"/>
    <property type="match status" value="1"/>
</dbReference>
<evidence type="ECO:0000256" key="1">
    <source>
        <dbReference type="SAM" id="SignalP"/>
    </source>
</evidence>
<feature type="chain" id="PRO_5019024109" description="Outer membrane protein with glycine zipper" evidence="1">
    <location>
        <begin position="18"/>
        <end position="236"/>
    </location>
</feature>
<dbReference type="AlphaFoldDB" id="A0A420DTW0"/>
<comment type="caution">
    <text evidence="2">The sequence shown here is derived from an EMBL/GenBank/DDBJ whole genome shotgun (WGS) entry which is preliminary data.</text>
</comment>
<organism evidence="2 3">
    <name type="scientific">Sulfitobacter guttiformis</name>
    <dbReference type="NCBI Taxonomy" id="74349"/>
    <lineage>
        <taxon>Bacteria</taxon>
        <taxon>Pseudomonadati</taxon>
        <taxon>Pseudomonadota</taxon>
        <taxon>Alphaproteobacteria</taxon>
        <taxon>Rhodobacterales</taxon>
        <taxon>Roseobacteraceae</taxon>
        <taxon>Sulfitobacter</taxon>
    </lineage>
</organism>
<dbReference type="EMBL" id="RAQK01000001">
    <property type="protein sequence ID" value="RKE97613.1"/>
    <property type="molecule type" value="Genomic_DNA"/>
</dbReference>
<evidence type="ECO:0000313" key="2">
    <source>
        <dbReference type="EMBL" id="RKE97613.1"/>
    </source>
</evidence>
<protein>
    <recommendedName>
        <fullName evidence="4">Outer membrane protein with glycine zipper</fullName>
    </recommendedName>
</protein>
<gene>
    <name evidence="2" type="ORF">C8N30_2226</name>
</gene>
<accession>A0A420DTW0</accession>
<dbReference type="Proteomes" id="UP000284407">
    <property type="component" value="Unassembled WGS sequence"/>
</dbReference>
<proteinExistence type="predicted"/>
<sequence length="236" mass="24391">MNIRLCTYILIPFLALAACSSAPASYSSRMEGAPLNFAAQPAEIDAQAAALIELSERMVVQSTIKGAAMGAVVGCGLAVASAGNVSNCLAAATVAGVGGALAGHMAGKRQVTHRIETVSPSVIVRTLRKTNQQLALVQGSLPARLAAQDRSLATLDLKLATGSIDRETYLERKESIVSERRAIADALLATEANAVQTTANLQSAAARGQTGLAWHISAIKALEREVGSARSSISLL</sequence>
<reference evidence="2 3" key="1">
    <citation type="submission" date="2018-09" db="EMBL/GenBank/DDBJ databases">
        <title>Genomic Encyclopedia of Archaeal and Bacterial Type Strains, Phase II (KMG-II): from individual species to whole genera.</title>
        <authorList>
            <person name="Goeker M."/>
        </authorList>
    </citation>
    <scope>NUCLEOTIDE SEQUENCE [LARGE SCALE GENOMIC DNA]</scope>
    <source>
        <strain evidence="2 3">DSM 11458</strain>
    </source>
</reference>
<keyword evidence="1" id="KW-0732">Signal</keyword>
<evidence type="ECO:0000313" key="3">
    <source>
        <dbReference type="Proteomes" id="UP000284407"/>
    </source>
</evidence>
<feature type="signal peptide" evidence="1">
    <location>
        <begin position="1"/>
        <end position="17"/>
    </location>
</feature>
<evidence type="ECO:0008006" key="4">
    <source>
        <dbReference type="Google" id="ProtNLM"/>
    </source>
</evidence>
<dbReference type="STRING" id="1443111.Z949_290"/>
<name>A0A420DTW0_9RHOB</name>
<keyword evidence="3" id="KW-1185">Reference proteome</keyword>